<name>A0A8K1ZY13_9CYAN</name>
<evidence type="ECO:0008006" key="4">
    <source>
        <dbReference type="Google" id="ProtNLM"/>
    </source>
</evidence>
<evidence type="ECO:0000256" key="1">
    <source>
        <dbReference type="SAM" id="MobiDB-lite"/>
    </source>
</evidence>
<reference evidence="2" key="1">
    <citation type="submission" date="2019-12" db="EMBL/GenBank/DDBJ databases">
        <title>High-Quality draft genome sequences of three cyanobacteria isolated from the limestone walls of the Old Cathedral of Coimbra.</title>
        <authorList>
            <person name="Tiago I."/>
            <person name="Soares F."/>
            <person name="Portugal A."/>
        </authorList>
    </citation>
    <scope>NUCLEOTIDE SEQUENCE [LARGE SCALE GENOMIC DNA]</scope>
    <source>
        <strain evidence="2">C</strain>
    </source>
</reference>
<accession>A0A8K1ZY13</accession>
<dbReference type="EMBL" id="WVIC01000010">
    <property type="protein sequence ID" value="NCJ06196.1"/>
    <property type="molecule type" value="Genomic_DNA"/>
</dbReference>
<comment type="caution">
    <text evidence="2">The sequence shown here is derived from an EMBL/GenBank/DDBJ whole genome shotgun (WGS) entry which is preliminary data.</text>
</comment>
<proteinExistence type="predicted"/>
<sequence>MTGEKITDGGSSAIEPQQIPETPDVQSAESQPAPKQRWFQRVTGRGGAWLLPLALSGVTGWAALQWVAGLPPLPECQNPVQLTDASRLYCADRSAQSGESDDLIAALALVSDWGESHPLHGQTQRLMDGWSQSLLGNARAEVESGNLESAIELAEQVPEGSSFYPEAQEFIQDWQQNWDKGADIVQAGRDAIAAQDWGTAHTHVRELVELGSDHWQEQANRLTAEITVEQAAFRELNAAGDIAAYGRVEDLTEAIYRANKIAPERLARQAVERRIDEWSQELLEIAEYFQAIGEQNRAIAAAEQIPPDTSVYAKAQAYVQHSRAQSAAEPGQFWSYVQAWALASQVEAESTLKPEAQTQVQEWQQAIQNLGQIQLAKWFAGFDQIFAYRLAMDHVALVTPEQPRRIEAQTLLANWRNQVDAFTDRQFIARGQQFASMNTLAGLKAALIEVSKIAQGRPLRSQARNLLAEWQAAIERIEDQPILDQARRLAESGDLDAAIQVAERISFGRSLYGDAQAEIGGWVAQIQTVTDRPLLQEADALANQGRLSEAIAVASEISFGRALYFDAQDRIAQWASERDRILAAQRPEPETTQPSTLEVETEPTFSEVLPPEPPSTSESLPTEPPLENSTSPGSEAENF</sequence>
<keyword evidence="3" id="KW-1185">Reference proteome</keyword>
<evidence type="ECO:0000313" key="2">
    <source>
        <dbReference type="EMBL" id="NCJ06196.1"/>
    </source>
</evidence>
<protein>
    <recommendedName>
        <fullName evidence="4">Chromosome segregation ATPase</fullName>
    </recommendedName>
</protein>
<organism evidence="2 3">
    <name type="scientific">Petrachloros mirabilis ULC683</name>
    <dbReference type="NCBI Taxonomy" id="2781853"/>
    <lineage>
        <taxon>Bacteria</taxon>
        <taxon>Bacillati</taxon>
        <taxon>Cyanobacteriota</taxon>
        <taxon>Cyanophyceae</taxon>
        <taxon>Synechococcales</taxon>
        <taxon>Petrachlorosaceae</taxon>
        <taxon>Petrachloros</taxon>
        <taxon>Petrachloros mirabilis</taxon>
    </lineage>
</organism>
<gene>
    <name evidence="2" type="ORF">GS597_06620</name>
</gene>
<evidence type="ECO:0000313" key="3">
    <source>
        <dbReference type="Proteomes" id="UP000607397"/>
    </source>
</evidence>
<feature type="region of interest" description="Disordered" evidence="1">
    <location>
        <begin position="584"/>
        <end position="639"/>
    </location>
</feature>
<feature type="region of interest" description="Disordered" evidence="1">
    <location>
        <begin position="1"/>
        <end position="35"/>
    </location>
</feature>
<dbReference type="RefSeq" id="WP_161824678.1">
    <property type="nucleotide sequence ID" value="NZ_WVIC01000010.1"/>
</dbReference>
<dbReference type="AlphaFoldDB" id="A0A8K1ZY13"/>
<feature type="compositionally biased region" description="Low complexity" evidence="1">
    <location>
        <begin position="615"/>
        <end position="627"/>
    </location>
</feature>
<dbReference type="Proteomes" id="UP000607397">
    <property type="component" value="Unassembled WGS sequence"/>
</dbReference>